<dbReference type="Pfam" id="PF16092">
    <property type="entry name" value="CFAP61_N"/>
    <property type="match status" value="2"/>
</dbReference>
<evidence type="ECO:0000259" key="2">
    <source>
        <dbReference type="Pfam" id="PF16092"/>
    </source>
</evidence>
<feature type="compositionally biased region" description="Low complexity" evidence="1">
    <location>
        <begin position="316"/>
        <end position="327"/>
    </location>
</feature>
<evidence type="ECO:0000313" key="5">
    <source>
        <dbReference type="Proteomes" id="UP000007879"/>
    </source>
</evidence>
<dbReference type="SUPFAM" id="SSF55729">
    <property type="entry name" value="Acyl-CoA N-acyltransferases (Nat)"/>
    <property type="match status" value="1"/>
</dbReference>
<feature type="compositionally biased region" description="Low complexity" evidence="1">
    <location>
        <begin position="288"/>
        <end position="309"/>
    </location>
</feature>
<dbReference type="Gene3D" id="3.40.630.30">
    <property type="match status" value="1"/>
</dbReference>
<evidence type="ECO:0000259" key="3">
    <source>
        <dbReference type="Pfam" id="PF23150"/>
    </source>
</evidence>
<evidence type="ECO:0000313" key="4">
    <source>
        <dbReference type="EnsemblMetazoa" id="XP_019853398.1"/>
    </source>
</evidence>
<feature type="domain" description="Cilia- and flagella-associated protein 61 N-terminal" evidence="2">
    <location>
        <begin position="364"/>
        <end position="529"/>
    </location>
</feature>
<dbReference type="InterPro" id="IPR038884">
    <property type="entry name" value="CFAP61"/>
</dbReference>
<dbReference type="Pfam" id="PF23150">
    <property type="entry name" value="CFAP61_dimer"/>
    <property type="match status" value="1"/>
</dbReference>
<dbReference type="Gene3D" id="3.50.50.100">
    <property type="match status" value="1"/>
</dbReference>
<accession>A0AAN0J9L8</accession>
<dbReference type="PANTHER" id="PTHR21178:SF8">
    <property type="entry name" value="CILIA- AND FLAGELLA-ASSOCIATED PROTEIN 61"/>
    <property type="match status" value="1"/>
</dbReference>
<dbReference type="PANTHER" id="PTHR21178">
    <property type="entry name" value="CILIA- AND FLAGELLA-ASSOCIATED PROTEIN 61"/>
    <property type="match status" value="1"/>
</dbReference>
<dbReference type="Proteomes" id="UP000007879">
    <property type="component" value="Unassembled WGS sequence"/>
</dbReference>
<dbReference type="EnsemblMetazoa" id="XM_019997839.1">
    <property type="protein sequence ID" value="XP_019853398.1"/>
    <property type="gene ID" value="LOC100640524"/>
</dbReference>
<gene>
    <name evidence="4" type="primary">100640524</name>
</gene>
<reference evidence="4" key="2">
    <citation type="submission" date="2024-06" db="UniProtKB">
        <authorList>
            <consortium name="EnsemblMetazoa"/>
        </authorList>
    </citation>
    <scope>IDENTIFICATION</scope>
</reference>
<evidence type="ECO:0000256" key="1">
    <source>
        <dbReference type="SAM" id="MobiDB-lite"/>
    </source>
</evidence>
<evidence type="ECO:0008006" key="6">
    <source>
        <dbReference type="Google" id="ProtNLM"/>
    </source>
</evidence>
<reference evidence="5" key="1">
    <citation type="journal article" date="2010" name="Nature">
        <title>The Amphimedon queenslandica genome and the evolution of animal complexity.</title>
        <authorList>
            <person name="Srivastava M."/>
            <person name="Simakov O."/>
            <person name="Chapman J."/>
            <person name="Fahey B."/>
            <person name="Gauthier M.E."/>
            <person name="Mitros T."/>
            <person name="Richards G.S."/>
            <person name="Conaco C."/>
            <person name="Dacre M."/>
            <person name="Hellsten U."/>
            <person name="Larroux C."/>
            <person name="Putnam N.H."/>
            <person name="Stanke M."/>
            <person name="Adamska M."/>
            <person name="Darling A."/>
            <person name="Degnan S.M."/>
            <person name="Oakley T.H."/>
            <person name="Plachetzki D.C."/>
            <person name="Zhai Y."/>
            <person name="Adamski M."/>
            <person name="Calcino A."/>
            <person name="Cummins S.F."/>
            <person name="Goodstein D.M."/>
            <person name="Harris C."/>
            <person name="Jackson D.J."/>
            <person name="Leys S.P."/>
            <person name="Shu S."/>
            <person name="Woodcroft B.J."/>
            <person name="Vervoort M."/>
            <person name="Kosik K.S."/>
            <person name="Manning G."/>
            <person name="Degnan B.M."/>
            <person name="Rokhsar D.S."/>
        </authorList>
    </citation>
    <scope>NUCLEOTIDE SEQUENCE [LARGE SCALE GENOMIC DNA]</scope>
</reference>
<sequence>MEEGEEGVDYTARRAESVDSDAVSGLIGRETEELFGRLDANAVIEKANLAISLVNKTEKLLAFAAFYDHPSLTNVKQSEWEEWLHSTYSIPQANPMNSLFLKLFVAQGGYTQGALAELLKTVFVAVPLLQYVFICPTSNTDSKLLLQFTPLQTLKEEKKEKEEDREEEREPGVYVTQRYKHYPMLHIRPAQVEDNDDLLPIIHQYSPQHLTEIYGDYFIAELVESQDSDHKTIVAEVDGRAVGFISVSTDVNLSLLWDHYQLESFHGLRKPSPDDVITTINTLESHKTSSSSMPSSKTPTTTVPTEKTSMVSIGDAKSPTPASTTGTTDDKTDGTGHCSLASEAGSVIGATREGPTECKEYYLCGPSNTVSVQLFSINELYEMRSIDLLPAVFQAFPDVDFLLLTLPSHFQHFPLLSHFTRISQREGSTLNQELYILHKCSLLHSLQVRSLQPEDMTGIESLIVSLASEKNVLQDIRHFITGERDPIEKNGTPIHGYVVEMLEQIVGVVILRQEKDITYLRSHYNIDDYIYFSQHTPKEHLHLHHFLLNPIFAPHVKHILQECLRLSNSSNIYYPLPVTAPHSLTHSLTLALQEMVPVRYRRQVEYPKGLGSNAPISDIVQKEENPFALYHTNRKLSLEPKIPVNTRVVFIGASDTILSCLQAMIFSPHLKFNNLILVSTHGMSKSNGVLSDSCCFLDDTFSRLGLETWITIVPGTLLEIDRQRQTIRIGLSNGEREESLIHYDYLVLGTGTQYCIEEPQEGNGNHEDIEGIITLQGNDNDEEIMKRVRDDIGTEGSAVIYGYTVDALCVMRHLINELQIPGNRIKWVQPNPPPPPPPLLKNQTVRGKLSNIVQALGVTVYEGPYSLVRCNSNGTQLTSIDVINEDYDEILNIPCKVMFCIENQQVNLEAFHAINNACVVYDDRLVIGTANNTNDKKILGAGPLTKYSRLYRTQWSHKLYNSKEVGEELAKNLLAKLDPIQSPGDQSEEDTPTLLTPVFNKPKEVYALLPDNYHYLFIDKPRLPTDFMTTSLSEKGQYIYTDTANGYFELYINEYHRIGTITVLSKQPFEVSNYRCLYNQHEQYLNNLMARWKNKLIDDLFLYFREQWVCAIFHDRFIDFLQEVTDIVSLGEGSFKEKVKEIIDDNSAVSLENIEDKLTAAFAGFDLNPSLQKRLHHYLYYNYNHLPMFAQQDMM</sequence>
<dbReference type="InterPro" id="IPR032151">
    <property type="entry name" value="CFAP61_N"/>
</dbReference>
<feature type="region of interest" description="Disordered" evidence="1">
    <location>
        <begin position="284"/>
        <end position="338"/>
    </location>
</feature>
<name>A0AAN0J9L8_AMPQE</name>
<feature type="domain" description="CFAP61 dimerisation" evidence="3">
    <location>
        <begin position="997"/>
        <end position="1112"/>
    </location>
</feature>
<dbReference type="InterPro" id="IPR056299">
    <property type="entry name" value="CFAP61_dimer"/>
</dbReference>
<feature type="domain" description="Cilia- and flagella-associated protein 61 N-terminal" evidence="2">
    <location>
        <begin position="12"/>
        <end position="271"/>
    </location>
</feature>
<dbReference type="InterPro" id="IPR016181">
    <property type="entry name" value="Acyl_CoA_acyltransferase"/>
</dbReference>
<keyword evidence="5" id="KW-1185">Reference proteome</keyword>
<proteinExistence type="predicted"/>
<organism evidence="4 5">
    <name type="scientific">Amphimedon queenslandica</name>
    <name type="common">Sponge</name>
    <dbReference type="NCBI Taxonomy" id="400682"/>
    <lineage>
        <taxon>Eukaryota</taxon>
        <taxon>Metazoa</taxon>
        <taxon>Porifera</taxon>
        <taxon>Demospongiae</taxon>
        <taxon>Heteroscleromorpha</taxon>
        <taxon>Haplosclerida</taxon>
        <taxon>Niphatidae</taxon>
        <taxon>Amphimedon</taxon>
    </lineage>
</organism>
<protein>
    <recommendedName>
        <fullName evidence="6">Cilia- and flagella-associated protein 61 N-terminal domain-containing protein</fullName>
    </recommendedName>
</protein>
<dbReference type="AlphaFoldDB" id="A0AAN0J9L8"/>